<dbReference type="OrthoDB" id="1250189at2"/>
<dbReference type="RefSeq" id="WP_034975586.1">
    <property type="nucleotide sequence ID" value="NZ_FOFI01000003.1"/>
</dbReference>
<dbReference type="Proteomes" id="UP000028623">
    <property type="component" value="Unassembled WGS sequence"/>
</dbReference>
<proteinExistence type="predicted"/>
<protein>
    <submittedName>
        <fullName evidence="1">Uncharacterized protein</fullName>
    </submittedName>
</protein>
<name>A0A085BI52_9FLAO</name>
<sequence length="162" mass="19123">MKNYILIFSIILFNSCEKKVADNFPILSEFNQTKNQYRVDSTALENVSSEGGEIICYQNNSDKLVFDFFIYGETGKLNYTYFTDKTLKYQFVVKRNYEYDRPIIEKNVKIDSTINYINYKPNKILYDENSNEIKDIKKLNTTLSEIDSFFKNTLKNNVTINK</sequence>
<reference evidence="1 2" key="1">
    <citation type="submission" date="2014-07" db="EMBL/GenBank/DDBJ databases">
        <title>Epilithonimonas lactis LMG 22401 Genome.</title>
        <authorList>
            <person name="Pipes S.E."/>
            <person name="Stropko S.J."/>
        </authorList>
    </citation>
    <scope>NUCLEOTIDE SEQUENCE [LARGE SCALE GENOMIC DNA]</scope>
    <source>
        <strain evidence="1 2">LMG 24401</strain>
    </source>
</reference>
<gene>
    <name evidence="1" type="ORF">IO89_09320</name>
</gene>
<organism evidence="1 2">
    <name type="scientific">Epilithonimonas lactis</name>
    <dbReference type="NCBI Taxonomy" id="421072"/>
    <lineage>
        <taxon>Bacteria</taxon>
        <taxon>Pseudomonadati</taxon>
        <taxon>Bacteroidota</taxon>
        <taxon>Flavobacteriia</taxon>
        <taxon>Flavobacteriales</taxon>
        <taxon>Weeksellaceae</taxon>
        <taxon>Chryseobacterium group</taxon>
        <taxon>Epilithonimonas</taxon>
    </lineage>
</organism>
<accession>A0A085BI52</accession>
<dbReference type="STRING" id="421072.SAMN04488097_2479"/>
<evidence type="ECO:0000313" key="2">
    <source>
        <dbReference type="Proteomes" id="UP000028623"/>
    </source>
</evidence>
<comment type="caution">
    <text evidence="1">The sequence shown here is derived from an EMBL/GenBank/DDBJ whole genome shotgun (WGS) entry which is preliminary data.</text>
</comment>
<dbReference type="AlphaFoldDB" id="A0A085BI52"/>
<evidence type="ECO:0000313" key="1">
    <source>
        <dbReference type="EMBL" id="KFC22147.1"/>
    </source>
</evidence>
<keyword evidence="2" id="KW-1185">Reference proteome</keyword>
<dbReference type="EMBL" id="JPLY01000003">
    <property type="protein sequence ID" value="KFC22147.1"/>
    <property type="molecule type" value="Genomic_DNA"/>
</dbReference>